<evidence type="ECO:0000256" key="1">
    <source>
        <dbReference type="ARBA" id="ARBA00022801"/>
    </source>
</evidence>
<keyword evidence="1" id="KW-0378">Hydrolase</keyword>
<proteinExistence type="predicted"/>
<reference evidence="3 4" key="2">
    <citation type="submission" date="2018-03" db="EMBL/GenBank/DDBJ databases">
        <title>Draft genome of Pseudomonas putida strain KT-27.</title>
        <authorList>
            <person name="Yoshizawa S."/>
            <person name="Khan N.H."/>
            <person name="Nishimura M."/>
            <person name="Chiura H.X."/>
            <person name="Ogura Y."/>
            <person name="Hayashi T."/>
            <person name="Kogure K."/>
        </authorList>
    </citation>
    <scope>NUCLEOTIDE SEQUENCE [LARGE SCALE GENOMIC DNA]</scope>
    <source>
        <strain evidence="3 4">KT-27</strain>
    </source>
</reference>
<evidence type="ECO:0000313" key="4">
    <source>
        <dbReference type="Proteomes" id="UP000237194"/>
    </source>
</evidence>
<dbReference type="Gene3D" id="3.10.129.10">
    <property type="entry name" value="Hotdog Thioesterase"/>
    <property type="match status" value="1"/>
</dbReference>
<dbReference type="Proteomes" id="UP000237194">
    <property type="component" value="Unassembled WGS sequence"/>
</dbReference>
<dbReference type="PANTHER" id="PTHR42856:SF1">
    <property type="entry name" value="ACYL-COENZYME A THIOESTERASE PAAI"/>
    <property type="match status" value="1"/>
</dbReference>
<accession>A0A2S3WFN6</accession>
<dbReference type="NCBIfam" id="TIGR00369">
    <property type="entry name" value="unchar_dom_1"/>
    <property type="match status" value="1"/>
</dbReference>
<dbReference type="GO" id="GO:0016289">
    <property type="term" value="F:acyl-CoA hydrolase activity"/>
    <property type="evidence" value="ECO:0007669"/>
    <property type="project" value="TreeGrafter"/>
</dbReference>
<reference evidence="3 4" key="1">
    <citation type="submission" date="2016-08" db="EMBL/GenBank/DDBJ databases">
        <authorList>
            <person name="Seilhamer J.J."/>
        </authorList>
    </citation>
    <scope>NUCLEOTIDE SEQUENCE [LARGE SCALE GENOMIC DNA]</scope>
    <source>
        <strain evidence="3 4">KT-27</strain>
    </source>
</reference>
<dbReference type="InterPro" id="IPR029069">
    <property type="entry name" value="HotDog_dom_sf"/>
</dbReference>
<gene>
    <name evidence="3" type="ORF">BGP80_18015</name>
</gene>
<evidence type="ECO:0000259" key="2">
    <source>
        <dbReference type="Pfam" id="PF03061"/>
    </source>
</evidence>
<dbReference type="InterPro" id="IPR052723">
    <property type="entry name" value="Acyl-CoA_thioesterase_PaaI"/>
</dbReference>
<dbReference type="InterPro" id="IPR006683">
    <property type="entry name" value="Thioestr_dom"/>
</dbReference>
<protein>
    <recommendedName>
        <fullName evidence="2">Thioesterase domain-containing protein</fullName>
    </recommendedName>
</protein>
<comment type="caution">
    <text evidence="3">The sequence shown here is derived from an EMBL/GenBank/DDBJ whole genome shotgun (WGS) entry which is preliminary data.</text>
</comment>
<dbReference type="InterPro" id="IPR003736">
    <property type="entry name" value="PAAI_dom"/>
</dbReference>
<sequence length="115" mass="12242">MELLGCYVVDLAEGQAKVGMNIVSSLLNRQGKLHGGAMFSLVDTAMGLACSTSHGFDRSSVTLDSKINYIRAVTEGEVVCLARVLHSGRLTLVVEAEVLQDNKLMAKALATFITA</sequence>
<dbReference type="PANTHER" id="PTHR42856">
    <property type="entry name" value="ACYL-COENZYME A THIOESTERASE PAAI"/>
    <property type="match status" value="1"/>
</dbReference>
<dbReference type="AlphaFoldDB" id="A0A2S3WFN6"/>
<dbReference type="SUPFAM" id="SSF54637">
    <property type="entry name" value="Thioesterase/thiol ester dehydrase-isomerase"/>
    <property type="match status" value="1"/>
</dbReference>
<feature type="domain" description="Thioesterase" evidence="2">
    <location>
        <begin position="31"/>
        <end position="102"/>
    </location>
</feature>
<dbReference type="CDD" id="cd03443">
    <property type="entry name" value="PaaI_thioesterase"/>
    <property type="match status" value="1"/>
</dbReference>
<name>A0A2S3WFN6_PSEPU</name>
<evidence type="ECO:0000313" key="3">
    <source>
        <dbReference type="EMBL" id="POF89756.1"/>
    </source>
</evidence>
<dbReference type="EMBL" id="MIND01000018">
    <property type="protein sequence ID" value="POF89756.1"/>
    <property type="molecule type" value="Genomic_DNA"/>
</dbReference>
<dbReference type="Pfam" id="PF03061">
    <property type="entry name" value="4HBT"/>
    <property type="match status" value="1"/>
</dbReference>
<organism evidence="3 4">
    <name type="scientific">Pseudomonas putida</name>
    <name type="common">Arthrobacter siderocapsulatus</name>
    <dbReference type="NCBI Taxonomy" id="303"/>
    <lineage>
        <taxon>Bacteria</taxon>
        <taxon>Pseudomonadati</taxon>
        <taxon>Pseudomonadota</taxon>
        <taxon>Gammaproteobacteria</taxon>
        <taxon>Pseudomonadales</taxon>
        <taxon>Pseudomonadaceae</taxon>
        <taxon>Pseudomonas</taxon>
    </lineage>
</organism>